<evidence type="ECO:0000259" key="1">
    <source>
        <dbReference type="SMART" id="SM00418"/>
    </source>
</evidence>
<dbReference type="InterPro" id="IPR011991">
    <property type="entry name" value="ArsR-like_HTH"/>
</dbReference>
<evidence type="ECO:0000313" key="2">
    <source>
        <dbReference type="EMBL" id="GAA3151430.1"/>
    </source>
</evidence>
<dbReference type="InterPro" id="IPR036388">
    <property type="entry name" value="WH-like_DNA-bd_sf"/>
</dbReference>
<dbReference type="CDD" id="cd00090">
    <property type="entry name" value="HTH_ARSR"/>
    <property type="match status" value="1"/>
</dbReference>
<evidence type="ECO:0000313" key="3">
    <source>
        <dbReference type="Proteomes" id="UP001501637"/>
    </source>
</evidence>
<name>A0ABP6NQK0_9ACTN</name>
<dbReference type="InterPro" id="IPR036390">
    <property type="entry name" value="WH_DNA-bd_sf"/>
</dbReference>
<protein>
    <submittedName>
        <fullName evidence="2">Transcriptional regulator</fullName>
    </submittedName>
</protein>
<proteinExistence type="predicted"/>
<dbReference type="Pfam" id="PF13601">
    <property type="entry name" value="HTH_34"/>
    <property type="match status" value="1"/>
</dbReference>
<dbReference type="InterPro" id="IPR027395">
    <property type="entry name" value="WH_DNA-bd_dom"/>
</dbReference>
<dbReference type="Gene3D" id="1.10.10.10">
    <property type="entry name" value="Winged helix-like DNA-binding domain superfamily/Winged helix DNA-binding domain"/>
    <property type="match status" value="1"/>
</dbReference>
<dbReference type="EMBL" id="BAAAUG010000219">
    <property type="protein sequence ID" value="GAA3151430.1"/>
    <property type="molecule type" value="Genomic_DNA"/>
</dbReference>
<dbReference type="InterPro" id="IPR001845">
    <property type="entry name" value="HTH_ArsR_DNA-bd_dom"/>
</dbReference>
<dbReference type="PANTHER" id="PTHR37318">
    <property type="entry name" value="BSL7504 PROTEIN"/>
    <property type="match status" value="1"/>
</dbReference>
<accession>A0ABP6NQK0</accession>
<dbReference type="Proteomes" id="UP001501637">
    <property type="component" value="Unassembled WGS sequence"/>
</dbReference>
<gene>
    <name evidence="2" type="ORF">GCM10010449_82220</name>
</gene>
<feature type="domain" description="HTH arsR-type" evidence="1">
    <location>
        <begin position="9"/>
        <end position="94"/>
    </location>
</feature>
<comment type="caution">
    <text evidence="2">The sequence shown here is derived from an EMBL/GenBank/DDBJ whole genome shotgun (WGS) entry which is preliminary data.</text>
</comment>
<keyword evidence="3" id="KW-1185">Reference proteome</keyword>
<dbReference type="PANTHER" id="PTHR37318:SF1">
    <property type="entry name" value="BSL7504 PROTEIN"/>
    <property type="match status" value="1"/>
</dbReference>
<dbReference type="SMART" id="SM00418">
    <property type="entry name" value="HTH_ARSR"/>
    <property type="match status" value="1"/>
</dbReference>
<dbReference type="SUPFAM" id="SSF46785">
    <property type="entry name" value="Winged helix' DNA-binding domain"/>
    <property type="match status" value="1"/>
</dbReference>
<dbReference type="RefSeq" id="WP_344530491.1">
    <property type="nucleotide sequence ID" value="NZ_BAAAUG010000219.1"/>
</dbReference>
<reference evidence="3" key="1">
    <citation type="journal article" date="2019" name="Int. J. Syst. Evol. Microbiol.">
        <title>The Global Catalogue of Microorganisms (GCM) 10K type strain sequencing project: providing services to taxonomists for standard genome sequencing and annotation.</title>
        <authorList>
            <consortium name="The Broad Institute Genomics Platform"/>
            <consortium name="The Broad Institute Genome Sequencing Center for Infectious Disease"/>
            <person name="Wu L."/>
            <person name="Ma J."/>
        </authorList>
    </citation>
    <scope>NUCLEOTIDE SEQUENCE [LARGE SCALE GENOMIC DNA]</scope>
    <source>
        <strain evidence="3">JCM 9092</strain>
    </source>
</reference>
<sequence length="103" mass="11666">MSEDGQHRQALTTLMHSPVRLAVLGTLRRVHNASFADLCEALELDSPELSRQLRVLEEAGVVELAKLRGGRERRVRTFVRLSDDGRTRFEEYLAHLRALVGES</sequence>
<organism evidence="2 3">
    <name type="scientific">Streptomyces rectiviolaceus</name>
    <dbReference type="NCBI Taxonomy" id="332591"/>
    <lineage>
        <taxon>Bacteria</taxon>
        <taxon>Bacillati</taxon>
        <taxon>Actinomycetota</taxon>
        <taxon>Actinomycetes</taxon>
        <taxon>Kitasatosporales</taxon>
        <taxon>Streptomycetaceae</taxon>
        <taxon>Streptomyces</taxon>
    </lineage>
</organism>